<protein>
    <submittedName>
        <fullName evidence="1">Ferritin-like domain-containing protein</fullName>
    </submittedName>
</protein>
<accession>A0A7S8HEP8</accession>
<reference evidence="1 2" key="1">
    <citation type="submission" date="2019-07" db="EMBL/GenBank/DDBJ databases">
        <title>Genome sequence of 2 isolates from Red Sea Mangroves.</title>
        <authorList>
            <person name="Sefrji F."/>
            <person name="Michoud G."/>
            <person name="Merlino G."/>
            <person name="Daffonchio D."/>
        </authorList>
    </citation>
    <scope>NUCLEOTIDE SEQUENCE [LARGE SCALE GENOMIC DNA]</scope>
    <source>
        <strain evidence="1 2">R1DC41</strain>
    </source>
</reference>
<evidence type="ECO:0000313" key="2">
    <source>
        <dbReference type="Proteomes" id="UP000593626"/>
    </source>
</evidence>
<dbReference type="AlphaFoldDB" id="A0A7S8HEP8"/>
<dbReference type="SUPFAM" id="SSF47240">
    <property type="entry name" value="Ferritin-like"/>
    <property type="match status" value="1"/>
</dbReference>
<evidence type="ECO:0000313" key="1">
    <source>
        <dbReference type="EMBL" id="QPC45968.1"/>
    </source>
</evidence>
<keyword evidence="2" id="KW-1185">Reference proteome</keyword>
<dbReference type="KEGG" id="mcui:G8O30_02840"/>
<dbReference type="Gene3D" id="1.20.1260.10">
    <property type="match status" value="1"/>
</dbReference>
<organism evidence="1 2">
    <name type="scientific">Mangrovibacillus cuniculi</name>
    <dbReference type="NCBI Taxonomy" id="2593652"/>
    <lineage>
        <taxon>Bacteria</taxon>
        <taxon>Bacillati</taxon>
        <taxon>Bacillota</taxon>
        <taxon>Bacilli</taxon>
        <taxon>Bacillales</taxon>
        <taxon>Bacillaceae</taxon>
        <taxon>Mangrovibacillus</taxon>
    </lineage>
</organism>
<dbReference type="InterPro" id="IPR009078">
    <property type="entry name" value="Ferritin-like_SF"/>
</dbReference>
<dbReference type="CDD" id="cd00657">
    <property type="entry name" value="Ferritin_like"/>
    <property type="match status" value="1"/>
</dbReference>
<dbReference type="EMBL" id="CP049742">
    <property type="protein sequence ID" value="QPC45968.1"/>
    <property type="molecule type" value="Genomic_DNA"/>
</dbReference>
<sequence length="130" mass="15399">MFIQQLAMAIQNEYQAYHYYSLLKDRTNNPLFVDWITIAMEEERGHYESLQQLYYSYTQSFAPVEKKEEEMVSFRAAVLQSLESELEAAEMYRNMILEIPTQEAYKPLFVAMTDEQEHAIRFGTILGMMK</sequence>
<dbReference type="RefSeq" id="WP_239673490.1">
    <property type="nucleotide sequence ID" value="NZ_CP049742.1"/>
</dbReference>
<name>A0A7S8HEP8_9BACI</name>
<dbReference type="InterPro" id="IPR012347">
    <property type="entry name" value="Ferritin-like"/>
</dbReference>
<proteinExistence type="predicted"/>
<dbReference type="Proteomes" id="UP000593626">
    <property type="component" value="Chromosome"/>
</dbReference>
<gene>
    <name evidence="1" type="ORF">G8O30_02840</name>
</gene>